<name>A0A8J6BB97_ZIZPA</name>
<sequence length="207" mass="24078">MKLLMKAQGVWEAIETESNVDADEKKEEKAMTIISQALSDVMLMQPDASTWRKYRRENVIKRLLRAISDKFIHVATTIEYFGDINNATFEEVVSDNFIHVATTIEYFGYINNATFEEVVGSLKAFEERTLHRHHSNWDEKHLLLTKTQWEAWLGREGNSSKPKRDKSHIKCFNCSDYGHYASECPKPKRDRGDQVNLMCSQEDEEII</sequence>
<dbReference type="Pfam" id="PF00098">
    <property type="entry name" value="zf-CCHC"/>
    <property type="match status" value="1"/>
</dbReference>
<dbReference type="AlphaFoldDB" id="A0A8J6BB97"/>
<keyword evidence="4" id="KW-1185">Reference proteome</keyword>
<keyword evidence="1" id="KW-0862">Zinc</keyword>
<dbReference type="SMART" id="SM00343">
    <property type="entry name" value="ZnF_C2HC"/>
    <property type="match status" value="1"/>
</dbReference>
<evidence type="ECO:0000313" key="4">
    <source>
        <dbReference type="Proteomes" id="UP000729402"/>
    </source>
</evidence>
<feature type="domain" description="CCHC-type" evidence="2">
    <location>
        <begin position="170"/>
        <end position="186"/>
    </location>
</feature>
<dbReference type="EMBL" id="JAAALK010000082">
    <property type="protein sequence ID" value="KAG8084882.1"/>
    <property type="molecule type" value="Genomic_DNA"/>
</dbReference>
<dbReference type="GO" id="GO:0003676">
    <property type="term" value="F:nucleic acid binding"/>
    <property type="evidence" value="ECO:0007669"/>
    <property type="project" value="InterPro"/>
</dbReference>
<reference evidence="3" key="2">
    <citation type="submission" date="2021-02" db="EMBL/GenBank/DDBJ databases">
        <authorList>
            <person name="Kimball J.A."/>
            <person name="Haas M.W."/>
            <person name="Macchietto M."/>
            <person name="Kono T."/>
            <person name="Duquette J."/>
            <person name="Shao M."/>
        </authorList>
    </citation>
    <scope>NUCLEOTIDE SEQUENCE</scope>
    <source>
        <tissue evidence="3">Fresh leaf tissue</tissue>
    </source>
</reference>
<dbReference type="OrthoDB" id="689689at2759"/>
<organism evidence="3 4">
    <name type="scientific">Zizania palustris</name>
    <name type="common">Northern wild rice</name>
    <dbReference type="NCBI Taxonomy" id="103762"/>
    <lineage>
        <taxon>Eukaryota</taxon>
        <taxon>Viridiplantae</taxon>
        <taxon>Streptophyta</taxon>
        <taxon>Embryophyta</taxon>
        <taxon>Tracheophyta</taxon>
        <taxon>Spermatophyta</taxon>
        <taxon>Magnoliopsida</taxon>
        <taxon>Liliopsida</taxon>
        <taxon>Poales</taxon>
        <taxon>Poaceae</taxon>
        <taxon>BOP clade</taxon>
        <taxon>Oryzoideae</taxon>
        <taxon>Oryzeae</taxon>
        <taxon>Zizaniinae</taxon>
        <taxon>Zizania</taxon>
    </lineage>
</organism>
<keyword evidence="1" id="KW-0863">Zinc-finger</keyword>
<gene>
    <name evidence="3" type="ORF">GUJ93_ZPchr0010g11193</name>
</gene>
<comment type="caution">
    <text evidence="3">The sequence shown here is derived from an EMBL/GenBank/DDBJ whole genome shotgun (WGS) entry which is preliminary data.</text>
</comment>
<proteinExistence type="predicted"/>
<dbReference type="PROSITE" id="PS50158">
    <property type="entry name" value="ZF_CCHC"/>
    <property type="match status" value="1"/>
</dbReference>
<dbReference type="Proteomes" id="UP000729402">
    <property type="component" value="Unassembled WGS sequence"/>
</dbReference>
<accession>A0A8J6BB97</accession>
<reference evidence="3" key="1">
    <citation type="journal article" date="2021" name="bioRxiv">
        <title>Whole Genome Assembly and Annotation of Northern Wild Rice, Zizania palustris L., Supports a Whole Genome Duplication in the Zizania Genus.</title>
        <authorList>
            <person name="Haas M."/>
            <person name="Kono T."/>
            <person name="Macchietto M."/>
            <person name="Millas R."/>
            <person name="McGilp L."/>
            <person name="Shao M."/>
            <person name="Duquette J."/>
            <person name="Hirsch C.N."/>
            <person name="Kimball J."/>
        </authorList>
    </citation>
    <scope>NUCLEOTIDE SEQUENCE</scope>
    <source>
        <tissue evidence="3">Fresh leaf tissue</tissue>
    </source>
</reference>
<evidence type="ECO:0000259" key="2">
    <source>
        <dbReference type="PROSITE" id="PS50158"/>
    </source>
</evidence>
<protein>
    <recommendedName>
        <fullName evidence="2">CCHC-type domain-containing protein</fullName>
    </recommendedName>
</protein>
<dbReference type="GO" id="GO:0008270">
    <property type="term" value="F:zinc ion binding"/>
    <property type="evidence" value="ECO:0007669"/>
    <property type="project" value="UniProtKB-KW"/>
</dbReference>
<evidence type="ECO:0000256" key="1">
    <source>
        <dbReference type="PROSITE-ProRule" id="PRU00047"/>
    </source>
</evidence>
<keyword evidence="1" id="KW-0479">Metal-binding</keyword>
<evidence type="ECO:0000313" key="3">
    <source>
        <dbReference type="EMBL" id="KAG8084882.1"/>
    </source>
</evidence>
<dbReference type="InterPro" id="IPR001878">
    <property type="entry name" value="Znf_CCHC"/>
</dbReference>